<proteinExistence type="predicted"/>
<name>A0A5K1JUX1_9APHY</name>
<accession>A0A5K1JUX1</accession>
<dbReference type="GO" id="GO:0016491">
    <property type="term" value="F:oxidoreductase activity"/>
    <property type="evidence" value="ECO:0007669"/>
    <property type="project" value="UniProtKB-KW"/>
</dbReference>
<evidence type="ECO:0000313" key="1">
    <source>
        <dbReference type="EMBL" id="VWO95628.1"/>
    </source>
</evidence>
<keyword evidence="1" id="KW-0560">Oxidoreductase</keyword>
<protein>
    <submittedName>
        <fullName evidence="1">Polyamine oxidase (EC)</fullName>
        <ecNumber evidence="1">1.5.3.11</ecNumber>
    </submittedName>
</protein>
<sequence>MSYYEEETVVENVDYNNGFEEVQETRDVEEEVVYDNRGDEEVEYVEQDTTVETNAFGGETIETETEVVEESSW</sequence>
<reference evidence="1" key="1">
    <citation type="submission" date="2019-10" db="EMBL/GenBank/DDBJ databases">
        <authorList>
            <person name="Nor Muhammad N."/>
        </authorList>
    </citation>
    <scope>NUCLEOTIDE SEQUENCE</scope>
</reference>
<gene>
    <name evidence="1" type="primary">D4III8</name>
</gene>
<dbReference type="AlphaFoldDB" id="A0A5K1JUX1"/>
<dbReference type="EMBL" id="LR724990">
    <property type="protein sequence ID" value="VWO95628.1"/>
    <property type="molecule type" value="Genomic_DNA"/>
</dbReference>
<organism evidence="1">
    <name type="scientific">Ganoderma boninense</name>
    <dbReference type="NCBI Taxonomy" id="34458"/>
    <lineage>
        <taxon>Eukaryota</taxon>
        <taxon>Fungi</taxon>
        <taxon>Dikarya</taxon>
        <taxon>Basidiomycota</taxon>
        <taxon>Agaricomycotina</taxon>
        <taxon>Agaricomycetes</taxon>
        <taxon>Polyporales</taxon>
        <taxon>Polyporaceae</taxon>
        <taxon>Ganoderma</taxon>
    </lineage>
</organism>
<dbReference type="EC" id="1.5.3.11" evidence="1"/>